<dbReference type="PANTHER" id="PTHR11908">
    <property type="entry name" value="XANTHINE DEHYDROGENASE"/>
    <property type="match status" value="1"/>
</dbReference>
<reference evidence="2 3" key="1">
    <citation type="submission" date="2020-09" db="EMBL/GenBank/DDBJ databases">
        <title>De no assembly of potato wild relative species, Solanum commersonii.</title>
        <authorList>
            <person name="Cho K."/>
        </authorList>
    </citation>
    <scope>NUCLEOTIDE SEQUENCE [LARGE SCALE GENOMIC DNA]</scope>
    <source>
        <strain evidence="2">LZ3.2</strain>
        <tissue evidence="2">Leaf</tissue>
    </source>
</reference>
<evidence type="ECO:0000313" key="2">
    <source>
        <dbReference type="EMBL" id="KAG5620379.1"/>
    </source>
</evidence>
<dbReference type="GO" id="GO:0016491">
    <property type="term" value="F:oxidoreductase activity"/>
    <property type="evidence" value="ECO:0007669"/>
    <property type="project" value="InterPro"/>
</dbReference>
<keyword evidence="3" id="KW-1185">Reference proteome</keyword>
<feature type="domain" description="CO dehydrogenase flavoprotein C-terminal" evidence="1">
    <location>
        <begin position="34"/>
        <end position="105"/>
    </location>
</feature>
<dbReference type="OrthoDB" id="8300278at2759"/>
<dbReference type="Gene3D" id="3.30.390.50">
    <property type="entry name" value="CO dehydrogenase flavoprotein, C-terminal domain"/>
    <property type="match status" value="1"/>
</dbReference>
<dbReference type="PANTHER" id="PTHR11908:SF133">
    <property type="entry name" value="ABSCISIC-ALDEHYDE OXIDASE-LIKE"/>
    <property type="match status" value="1"/>
</dbReference>
<gene>
    <name evidence="2" type="ORF">H5410_005597</name>
</gene>
<dbReference type="SUPFAM" id="SSF55447">
    <property type="entry name" value="CO dehydrogenase flavoprotein C-terminal domain-like"/>
    <property type="match status" value="1"/>
</dbReference>
<comment type="caution">
    <text evidence="2">The sequence shown here is derived from an EMBL/GenBank/DDBJ whole genome shotgun (WGS) entry which is preliminary data.</text>
</comment>
<dbReference type="InterPro" id="IPR005107">
    <property type="entry name" value="CO_DH_flav_C"/>
</dbReference>
<dbReference type="InterPro" id="IPR016208">
    <property type="entry name" value="Ald_Oxase/xanthine_DH-like"/>
</dbReference>
<evidence type="ECO:0000313" key="3">
    <source>
        <dbReference type="Proteomes" id="UP000824120"/>
    </source>
</evidence>
<dbReference type="EMBL" id="JACXVP010000002">
    <property type="protein sequence ID" value="KAG5620379.1"/>
    <property type="molecule type" value="Genomic_DNA"/>
</dbReference>
<name>A0A9J6A7W4_SOLCO</name>
<organism evidence="2 3">
    <name type="scientific">Solanum commersonii</name>
    <name type="common">Commerson's wild potato</name>
    <name type="synonym">Commerson's nightshade</name>
    <dbReference type="NCBI Taxonomy" id="4109"/>
    <lineage>
        <taxon>Eukaryota</taxon>
        <taxon>Viridiplantae</taxon>
        <taxon>Streptophyta</taxon>
        <taxon>Embryophyta</taxon>
        <taxon>Tracheophyta</taxon>
        <taxon>Spermatophyta</taxon>
        <taxon>Magnoliopsida</taxon>
        <taxon>eudicotyledons</taxon>
        <taxon>Gunneridae</taxon>
        <taxon>Pentapetalae</taxon>
        <taxon>asterids</taxon>
        <taxon>lamiids</taxon>
        <taxon>Solanales</taxon>
        <taxon>Solanaceae</taxon>
        <taxon>Solanoideae</taxon>
        <taxon>Solaneae</taxon>
        <taxon>Solanum</taxon>
    </lineage>
</organism>
<sequence length="136" mass="15363">MLRNPQKVLYMYHLHPLHLTIHQADVSFCQNGFLINYMRLAFGAYGTKHAARAKMIEGYLTGKMLNAHVLYGALKLVKLAVVLEDGTLHPEYKSSLAVSYVFEFLYPFTEAHSALSGGLLQKHRMQLARPSSRDSP</sequence>
<dbReference type="Proteomes" id="UP000824120">
    <property type="component" value="Chromosome 2"/>
</dbReference>
<dbReference type="AlphaFoldDB" id="A0A9J6A7W4"/>
<dbReference type="Pfam" id="PF03450">
    <property type="entry name" value="CO_deh_flav_C"/>
    <property type="match status" value="1"/>
</dbReference>
<protein>
    <recommendedName>
        <fullName evidence="1">CO dehydrogenase flavoprotein C-terminal domain-containing protein</fullName>
    </recommendedName>
</protein>
<dbReference type="InterPro" id="IPR036683">
    <property type="entry name" value="CO_DH_flav_C_dom_sf"/>
</dbReference>
<proteinExistence type="predicted"/>
<accession>A0A9J6A7W4</accession>
<evidence type="ECO:0000259" key="1">
    <source>
        <dbReference type="Pfam" id="PF03450"/>
    </source>
</evidence>
<dbReference type="GO" id="GO:0005506">
    <property type="term" value="F:iron ion binding"/>
    <property type="evidence" value="ECO:0007669"/>
    <property type="project" value="InterPro"/>
</dbReference>